<evidence type="ECO:0000256" key="3">
    <source>
        <dbReference type="ARBA" id="ARBA00023004"/>
    </source>
</evidence>
<evidence type="ECO:0000256" key="1">
    <source>
        <dbReference type="ARBA" id="ARBA00022714"/>
    </source>
</evidence>
<name>W9G8Y8_9MICO</name>
<dbReference type="GO" id="GO:0051537">
    <property type="term" value="F:2 iron, 2 sulfur cluster binding"/>
    <property type="evidence" value="ECO:0007669"/>
    <property type="project" value="UniProtKB-KW"/>
</dbReference>
<dbReference type="Pfam" id="PF00355">
    <property type="entry name" value="Rieske"/>
    <property type="match status" value="1"/>
</dbReference>
<dbReference type="UniPathway" id="UPA00628"/>
<gene>
    <name evidence="7" type="ORF">N865_07645</name>
</gene>
<comment type="caution">
    <text evidence="7">The sequence shown here is derived from an EMBL/GenBank/DDBJ whole genome shotgun (WGS) entry which is preliminary data.</text>
</comment>
<evidence type="ECO:0000256" key="5">
    <source>
        <dbReference type="SAM" id="MobiDB-lite"/>
    </source>
</evidence>
<dbReference type="OrthoDB" id="6988582at2"/>
<dbReference type="eggNOG" id="COG2220">
    <property type="taxonomic scope" value="Bacteria"/>
</dbReference>
<reference evidence="7 8" key="1">
    <citation type="submission" date="2013-08" db="EMBL/GenBank/DDBJ databases">
        <title>Intrasporangium oryzae NRRL B-24470.</title>
        <authorList>
            <person name="Liu H."/>
            <person name="Wang G."/>
        </authorList>
    </citation>
    <scope>NUCLEOTIDE SEQUENCE [LARGE SCALE GENOMIC DNA]</scope>
    <source>
        <strain evidence="7 8">NRRL B-24470</strain>
    </source>
</reference>
<evidence type="ECO:0000313" key="7">
    <source>
        <dbReference type="EMBL" id="EWT01722.1"/>
    </source>
</evidence>
<keyword evidence="8" id="KW-1185">Reference proteome</keyword>
<dbReference type="PATRIC" id="fig|1386089.3.peg.2024"/>
<keyword evidence="4" id="KW-0411">Iron-sulfur</keyword>
<organism evidence="7 8">
    <name type="scientific">Intrasporangium oryzae NRRL B-24470</name>
    <dbReference type="NCBI Taxonomy" id="1386089"/>
    <lineage>
        <taxon>Bacteria</taxon>
        <taxon>Bacillati</taxon>
        <taxon>Actinomycetota</taxon>
        <taxon>Actinomycetes</taxon>
        <taxon>Micrococcales</taxon>
        <taxon>Intrasporangiaceae</taxon>
        <taxon>Intrasporangium</taxon>
    </lineage>
</organism>
<accession>W9G8Y8</accession>
<dbReference type="Proteomes" id="UP000019489">
    <property type="component" value="Unassembled WGS sequence"/>
</dbReference>
<dbReference type="SUPFAM" id="SSF50022">
    <property type="entry name" value="ISP domain"/>
    <property type="match status" value="1"/>
</dbReference>
<feature type="region of interest" description="Disordered" evidence="5">
    <location>
        <begin position="522"/>
        <end position="545"/>
    </location>
</feature>
<dbReference type="SUPFAM" id="SSF56281">
    <property type="entry name" value="Metallo-hydrolase/oxidoreductase"/>
    <property type="match status" value="1"/>
</dbReference>
<evidence type="ECO:0000259" key="6">
    <source>
        <dbReference type="PROSITE" id="PS51296"/>
    </source>
</evidence>
<dbReference type="RefSeq" id="WP_084328122.1">
    <property type="nucleotide sequence ID" value="NZ_AWSA01000018.1"/>
</dbReference>
<dbReference type="InterPro" id="IPR036922">
    <property type="entry name" value="Rieske_2Fe-2S_sf"/>
</dbReference>
<dbReference type="STRING" id="1386089.N865_07645"/>
<evidence type="ECO:0000313" key="8">
    <source>
        <dbReference type="Proteomes" id="UP000019489"/>
    </source>
</evidence>
<dbReference type="AlphaFoldDB" id="W9G8Y8"/>
<feature type="domain" description="Rieske" evidence="6">
    <location>
        <begin position="435"/>
        <end position="524"/>
    </location>
</feature>
<keyword evidence="1" id="KW-0001">2Fe-2S</keyword>
<proteinExistence type="predicted"/>
<keyword evidence="3" id="KW-0408">Iron</keyword>
<dbReference type="eggNOG" id="COG2146">
    <property type="taxonomic scope" value="Bacteria"/>
</dbReference>
<sequence length="545" mass="60465">MNGPVVTSLGHAGLRIDAPGLRMLCDPWLSPGGAFLGSWFPFPDNEHMRTHEMLDCDWVGISHEHLDHLDLPLLRGLPPSVRLVIPRYPSREMRNRIAGAHIDNVVIELDAWERLALNDRGDWVTVIPELSPMCHDAAILVHVDGHAVLHTNDARLSVSQLRRAAEEVGRPIDVMGVQMSGASWHPICYDYADEVIARVSGEKRLGKFKAVTRLLRSAPPRIVIPYAGPPCFLDPALAHHNGAMTPPGIFPDQAQALDFLRERLPEQTSLYLLPGDRLDVGSGAVERDRMWTHFSFDDTSDYLSDYAAARQHEIAAIYATHPDPEPDSGLAERFRDHFLALGSLSDYFLQRIGMTVRFEVLGRAGGTWDVRLGPETTQVDLRPGEDAPGYRLTVEARWLDAVLRGRIRWEDLLLSLRIRASRDPDVYNDYLVGLLKHADRDALEAVETYETNRDPDETVVLRDGTTEYIVSRYCPHAGEDLQHGGVAHDGVLRCLGHNFDFDLGTGECLNARCDPLRVTRVETEPASGIPSGLPEGVGAEAQGGS</sequence>
<dbReference type="GO" id="GO:0046872">
    <property type="term" value="F:metal ion binding"/>
    <property type="evidence" value="ECO:0007669"/>
    <property type="project" value="UniProtKB-KW"/>
</dbReference>
<dbReference type="GO" id="GO:0016705">
    <property type="term" value="F:oxidoreductase activity, acting on paired donors, with incorporation or reduction of molecular oxygen"/>
    <property type="evidence" value="ECO:0007669"/>
    <property type="project" value="UniProtKB-ARBA"/>
</dbReference>
<dbReference type="Gene3D" id="3.60.15.10">
    <property type="entry name" value="Ribonuclease Z/Hydroxyacylglutathione hydrolase-like"/>
    <property type="match status" value="1"/>
</dbReference>
<keyword evidence="2" id="KW-0479">Metal-binding</keyword>
<dbReference type="PANTHER" id="PTHR43546">
    <property type="entry name" value="UPF0173 METAL-DEPENDENT HYDROLASE MJ1163-RELATED"/>
    <property type="match status" value="1"/>
</dbReference>
<dbReference type="GO" id="GO:0004497">
    <property type="term" value="F:monooxygenase activity"/>
    <property type="evidence" value="ECO:0007669"/>
    <property type="project" value="UniProtKB-ARBA"/>
</dbReference>
<dbReference type="EMBL" id="AWSA01000018">
    <property type="protein sequence ID" value="EWT01722.1"/>
    <property type="molecule type" value="Genomic_DNA"/>
</dbReference>
<protein>
    <recommendedName>
        <fullName evidence="6">Rieske domain-containing protein</fullName>
    </recommendedName>
</protein>
<evidence type="ECO:0000256" key="2">
    <source>
        <dbReference type="ARBA" id="ARBA00022723"/>
    </source>
</evidence>
<dbReference type="PROSITE" id="PS51296">
    <property type="entry name" value="RIESKE"/>
    <property type="match status" value="1"/>
</dbReference>
<dbReference type="PANTHER" id="PTHR43546:SF3">
    <property type="entry name" value="UPF0173 METAL-DEPENDENT HYDROLASE MJ1163"/>
    <property type="match status" value="1"/>
</dbReference>
<dbReference type="InterPro" id="IPR036866">
    <property type="entry name" value="RibonucZ/Hydroxyglut_hydro"/>
</dbReference>
<evidence type="ECO:0000256" key="4">
    <source>
        <dbReference type="ARBA" id="ARBA00023014"/>
    </source>
</evidence>
<dbReference type="Pfam" id="PF13483">
    <property type="entry name" value="Lactamase_B_3"/>
    <property type="match status" value="1"/>
</dbReference>
<dbReference type="InterPro" id="IPR017941">
    <property type="entry name" value="Rieske_2Fe-2S"/>
</dbReference>
<dbReference type="Gene3D" id="2.102.10.10">
    <property type="entry name" value="Rieske [2Fe-2S] iron-sulphur domain"/>
    <property type="match status" value="1"/>
</dbReference>
<dbReference type="InterPro" id="IPR050114">
    <property type="entry name" value="UPF0173_UPF0282_UlaG_hydrolase"/>
</dbReference>
<dbReference type="GO" id="GO:0006054">
    <property type="term" value="P:N-acetylneuraminate metabolic process"/>
    <property type="evidence" value="ECO:0007669"/>
    <property type="project" value="UniProtKB-UniPathway"/>
</dbReference>